<keyword evidence="1" id="KW-0472">Membrane</keyword>
<evidence type="ECO:0000313" key="2">
    <source>
        <dbReference type="EMBL" id="OGG19368.1"/>
    </source>
</evidence>
<organism evidence="2 3">
    <name type="scientific">Candidatus Gottesmanbacteria bacterium RIFCSPHIGHO2_01_FULL_47_48</name>
    <dbReference type="NCBI Taxonomy" id="1798381"/>
    <lineage>
        <taxon>Bacteria</taxon>
        <taxon>Candidatus Gottesmaniibacteriota</taxon>
    </lineage>
</organism>
<reference evidence="2 3" key="1">
    <citation type="journal article" date="2016" name="Nat. Commun.">
        <title>Thousands of microbial genomes shed light on interconnected biogeochemical processes in an aquifer system.</title>
        <authorList>
            <person name="Anantharaman K."/>
            <person name="Brown C.T."/>
            <person name="Hug L.A."/>
            <person name="Sharon I."/>
            <person name="Castelle C.J."/>
            <person name="Probst A.J."/>
            <person name="Thomas B.C."/>
            <person name="Singh A."/>
            <person name="Wilkins M.J."/>
            <person name="Karaoz U."/>
            <person name="Brodie E.L."/>
            <person name="Williams K.H."/>
            <person name="Hubbard S.S."/>
            <person name="Banfield J.F."/>
        </authorList>
    </citation>
    <scope>NUCLEOTIDE SEQUENCE [LARGE SCALE GENOMIC DNA]</scope>
</reference>
<evidence type="ECO:0000256" key="1">
    <source>
        <dbReference type="SAM" id="Phobius"/>
    </source>
</evidence>
<protein>
    <recommendedName>
        <fullName evidence="4">Major facilitator superfamily (MFS) profile domain-containing protein</fullName>
    </recommendedName>
</protein>
<feature type="transmembrane region" description="Helical" evidence="1">
    <location>
        <begin position="38"/>
        <end position="57"/>
    </location>
</feature>
<dbReference type="InterPro" id="IPR036259">
    <property type="entry name" value="MFS_trans_sf"/>
</dbReference>
<evidence type="ECO:0000313" key="3">
    <source>
        <dbReference type="Proteomes" id="UP000177871"/>
    </source>
</evidence>
<name>A0A1F6A3S3_9BACT</name>
<dbReference type="EMBL" id="MFJK01000007">
    <property type="protein sequence ID" value="OGG19368.1"/>
    <property type="molecule type" value="Genomic_DNA"/>
</dbReference>
<accession>A0A1F6A3S3</accession>
<dbReference type="Proteomes" id="UP000177871">
    <property type="component" value="Unassembled WGS sequence"/>
</dbReference>
<keyword evidence="1" id="KW-1133">Transmembrane helix</keyword>
<sequence>MSWKILLGINLLWYLGEGLLGPLFTVFAQEVGGSVLDISAAWATYLAVTGVAIILIGKVSDRSGAAVLILIFLKFPRFFLCLKLPTKLKTVGPNWLRLLLGTNIVGLYRP</sequence>
<gene>
    <name evidence="2" type="ORF">A2721_02455</name>
</gene>
<comment type="caution">
    <text evidence="2">The sequence shown here is derived from an EMBL/GenBank/DDBJ whole genome shotgun (WGS) entry which is preliminary data.</text>
</comment>
<proteinExistence type="predicted"/>
<keyword evidence="1" id="KW-0812">Transmembrane</keyword>
<feature type="transmembrane region" description="Helical" evidence="1">
    <location>
        <begin position="64"/>
        <end position="85"/>
    </location>
</feature>
<dbReference type="STRING" id="1798381.A2721_02455"/>
<dbReference type="AlphaFoldDB" id="A0A1F6A3S3"/>
<dbReference type="Gene3D" id="1.20.1250.20">
    <property type="entry name" value="MFS general substrate transporter like domains"/>
    <property type="match status" value="1"/>
</dbReference>
<dbReference type="SUPFAM" id="SSF103473">
    <property type="entry name" value="MFS general substrate transporter"/>
    <property type="match status" value="1"/>
</dbReference>
<evidence type="ECO:0008006" key="4">
    <source>
        <dbReference type="Google" id="ProtNLM"/>
    </source>
</evidence>